<keyword evidence="3" id="KW-1185">Reference proteome</keyword>
<sequence length="111" mass="13087">MNDKLMPKICQIEKAVSNIEKLMNVLIRESMTARTAEALSELTVALQRLPKETNDENEVWFDSYDLMKHYKISRTTLYRWRKNKLLTPSYLGQKYMFKKSDIEKILAQAPT</sequence>
<dbReference type="InterPro" id="IPR041657">
    <property type="entry name" value="HTH_17"/>
</dbReference>
<gene>
    <name evidence="2" type="ORF">BCY91_12690</name>
</gene>
<evidence type="ECO:0000313" key="3">
    <source>
        <dbReference type="Proteomes" id="UP000283433"/>
    </source>
</evidence>
<protein>
    <recommendedName>
        <fullName evidence="1">Helix-turn-helix domain-containing protein</fullName>
    </recommendedName>
</protein>
<dbReference type="PANTHER" id="PTHR34585:SF22">
    <property type="entry name" value="HELIX-TURN-HELIX DOMAIN-CONTAINING PROTEIN"/>
    <property type="match status" value="1"/>
</dbReference>
<proteinExistence type="predicted"/>
<dbReference type="Proteomes" id="UP000283433">
    <property type="component" value="Unassembled WGS sequence"/>
</dbReference>
<dbReference type="SUPFAM" id="SSF46955">
    <property type="entry name" value="Putative DNA-binding domain"/>
    <property type="match status" value="1"/>
</dbReference>
<dbReference type="Pfam" id="PF12728">
    <property type="entry name" value="HTH_17"/>
    <property type="match status" value="1"/>
</dbReference>
<dbReference type="EMBL" id="MBTA01000030">
    <property type="protein sequence ID" value="RKD12495.1"/>
    <property type="molecule type" value="Genomic_DNA"/>
</dbReference>
<dbReference type="OrthoDB" id="1263240at2"/>
<dbReference type="AlphaFoldDB" id="A0A419S1Y8"/>
<comment type="caution">
    <text evidence="2">The sequence shown here is derived from an EMBL/GenBank/DDBJ whole genome shotgun (WGS) entry which is preliminary data.</text>
</comment>
<evidence type="ECO:0000259" key="1">
    <source>
        <dbReference type="Pfam" id="PF12728"/>
    </source>
</evidence>
<evidence type="ECO:0000313" key="2">
    <source>
        <dbReference type="EMBL" id="RKD12495.1"/>
    </source>
</evidence>
<dbReference type="InterPro" id="IPR009061">
    <property type="entry name" value="DNA-bd_dom_put_sf"/>
</dbReference>
<name>A0A419S1Y8_9SPHI</name>
<feature type="domain" description="Helix-turn-helix" evidence="1">
    <location>
        <begin position="65"/>
        <end position="108"/>
    </location>
</feature>
<reference evidence="2 3" key="1">
    <citation type="submission" date="2016-07" db="EMBL/GenBank/DDBJ databases">
        <title>Genome of Pelobium manganitolerans.</title>
        <authorList>
            <person name="Wu S."/>
            <person name="Wang G."/>
        </authorList>
    </citation>
    <scope>NUCLEOTIDE SEQUENCE [LARGE SCALE GENOMIC DNA]</scope>
    <source>
        <strain evidence="2 3">YS-25</strain>
    </source>
</reference>
<organism evidence="2 3">
    <name type="scientific">Pelobium manganitolerans</name>
    <dbReference type="NCBI Taxonomy" id="1842495"/>
    <lineage>
        <taxon>Bacteria</taxon>
        <taxon>Pseudomonadati</taxon>
        <taxon>Bacteroidota</taxon>
        <taxon>Sphingobacteriia</taxon>
        <taxon>Sphingobacteriales</taxon>
        <taxon>Sphingobacteriaceae</taxon>
        <taxon>Pelobium</taxon>
    </lineage>
</organism>
<accession>A0A419S1Y8</accession>
<dbReference type="PANTHER" id="PTHR34585">
    <property type="match status" value="1"/>
</dbReference>